<keyword evidence="11" id="KW-1185">Reference proteome</keyword>
<dbReference type="NCBIfam" id="NF004785">
    <property type="entry name" value="PRK06132.1-2"/>
    <property type="match status" value="1"/>
</dbReference>
<keyword evidence="8" id="KW-0732">Signal</keyword>
<dbReference type="InterPro" id="IPR038063">
    <property type="entry name" value="Transpep_catalytic_dom"/>
</dbReference>
<dbReference type="Proteomes" id="UP001165383">
    <property type="component" value="Unassembled WGS sequence"/>
</dbReference>
<dbReference type="SUPFAM" id="SSF141523">
    <property type="entry name" value="L,D-transpeptidase catalytic domain-like"/>
    <property type="match status" value="1"/>
</dbReference>
<proteinExistence type="inferred from homology"/>
<evidence type="ECO:0000256" key="1">
    <source>
        <dbReference type="ARBA" id="ARBA00004752"/>
    </source>
</evidence>
<dbReference type="InterPro" id="IPR005490">
    <property type="entry name" value="LD_TPept_cat_dom"/>
</dbReference>
<dbReference type="CDD" id="cd16913">
    <property type="entry name" value="YkuD_like"/>
    <property type="match status" value="1"/>
</dbReference>
<sequence>MFAFKNTRGRGLSAAVACALLLSAAPAVAAIETPEAKAEAADAAMVARSDMDEVFGPKMLKPGQYVWRKGSFDGDPRVIVSLSDQQAYLYRGGDLVAVAAISTGKDDKPTPKGIFTILDKKVMHRSKKYDDAPMPFMQRFDEYGTALHAGHNPGYAASHGCIRLPVEFAKRLFGVTEVGATVMIGA</sequence>
<keyword evidence="4 7" id="KW-0133">Cell shape</keyword>
<dbReference type="PANTHER" id="PTHR30582">
    <property type="entry name" value="L,D-TRANSPEPTIDASE"/>
    <property type="match status" value="1"/>
</dbReference>
<keyword evidence="6 7" id="KW-0961">Cell wall biogenesis/degradation</keyword>
<evidence type="ECO:0000256" key="2">
    <source>
        <dbReference type="ARBA" id="ARBA00005992"/>
    </source>
</evidence>
<comment type="similarity">
    <text evidence="2">Belongs to the YkuD family.</text>
</comment>
<dbReference type="RefSeq" id="WP_249914207.1">
    <property type="nucleotide sequence ID" value="NZ_JAMGBB010000001.1"/>
</dbReference>
<organism evidence="10 11">
    <name type="scientific">Sphingomonas brevis</name>
    <dbReference type="NCBI Taxonomy" id="2908206"/>
    <lineage>
        <taxon>Bacteria</taxon>
        <taxon>Pseudomonadati</taxon>
        <taxon>Pseudomonadota</taxon>
        <taxon>Alphaproteobacteria</taxon>
        <taxon>Sphingomonadales</taxon>
        <taxon>Sphingomonadaceae</taxon>
        <taxon>Sphingomonas</taxon>
    </lineage>
</organism>
<comment type="pathway">
    <text evidence="1 7">Cell wall biogenesis; peptidoglycan biosynthesis.</text>
</comment>
<feature type="active site" description="Nucleophile" evidence="7">
    <location>
        <position position="161"/>
    </location>
</feature>
<evidence type="ECO:0000256" key="7">
    <source>
        <dbReference type="PROSITE-ProRule" id="PRU01373"/>
    </source>
</evidence>
<dbReference type="Pfam" id="PF03734">
    <property type="entry name" value="YkuD"/>
    <property type="match status" value="1"/>
</dbReference>
<feature type="signal peptide" evidence="8">
    <location>
        <begin position="1"/>
        <end position="29"/>
    </location>
</feature>
<dbReference type="Gene3D" id="2.40.440.10">
    <property type="entry name" value="L,D-transpeptidase catalytic domain-like"/>
    <property type="match status" value="1"/>
</dbReference>
<evidence type="ECO:0000313" key="11">
    <source>
        <dbReference type="Proteomes" id="UP001165383"/>
    </source>
</evidence>
<dbReference type="PANTHER" id="PTHR30582:SF2">
    <property type="entry name" value="L,D-TRANSPEPTIDASE YCIB-RELATED"/>
    <property type="match status" value="1"/>
</dbReference>
<dbReference type="EMBL" id="JAMGBB010000001">
    <property type="protein sequence ID" value="MCL6739731.1"/>
    <property type="molecule type" value="Genomic_DNA"/>
</dbReference>
<dbReference type="PROSITE" id="PS52029">
    <property type="entry name" value="LD_TPASE"/>
    <property type="match status" value="1"/>
</dbReference>
<evidence type="ECO:0000256" key="8">
    <source>
        <dbReference type="SAM" id="SignalP"/>
    </source>
</evidence>
<feature type="active site" description="Proton donor/acceptor" evidence="7">
    <location>
        <position position="148"/>
    </location>
</feature>
<evidence type="ECO:0000256" key="5">
    <source>
        <dbReference type="ARBA" id="ARBA00022984"/>
    </source>
</evidence>
<comment type="caution">
    <text evidence="10">The sequence shown here is derived from an EMBL/GenBank/DDBJ whole genome shotgun (WGS) entry which is preliminary data.</text>
</comment>
<evidence type="ECO:0000313" key="10">
    <source>
        <dbReference type="EMBL" id="MCL6739731.1"/>
    </source>
</evidence>
<protein>
    <submittedName>
        <fullName evidence="10">L,D-transpeptidase family protein</fullName>
    </submittedName>
</protein>
<feature type="domain" description="L,D-TPase catalytic" evidence="9">
    <location>
        <begin position="76"/>
        <end position="185"/>
    </location>
</feature>
<evidence type="ECO:0000256" key="6">
    <source>
        <dbReference type="ARBA" id="ARBA00023316"/>
    </source>
</evidence>
<accession>A0ABT0S6H8</accession>
<gene>
    <name evidence="10" type="ORF">LZ518_01055</name>
</gene>
<keyword evidence="5 7" id="KW-0573">Peptidoglycan synthesis</keyword>
<name>A0ABT0S6H8_9SPHN</name>
<evidence type="ECO:0000256" key="4">
    <source>
        <dbReference type="ARBA" id="ARBA00022960"/>
    </source>
</evidence>
<evidence type="ECO:0000256" key="3">
    <source>
        <dbReference type="ARBA" id="ARBA00022679"/>
    </source>
</evidence>
<keyword evidence="3" id="KW-0808">Transferase</keyword>
<dbReference type="InterPro" id="IPR050979">
    <property type="entry name" value="LD-transpeptidase"/>
</dbReference>
<feature type="chain" id="PRO_5046073956" evidence="8">
    <location>
        <begin position="30"/>
        <end position="186"/>
    </location>
</feature>
<evidence type="ECO:0000259" key="9">
    <source>
        <dbReference type="PROSITE" id="PS52029"/>
    </source>
</evidence>
<reference evidence="10" key="1">
    <citation type="submission" date="2022-05" db="EMBL/GenBank/DDBJ databases">
        <authorList>
            <person name="Jo J.-H."/>
            <person name="Im W.-T."/>
        </authorList>
    </citation>
    <scope>NUCLEOTIDE SEQUENCE</scope>
    <source>
        <strain evidence="10">RB56-2</strain>
    </source>
</reference>